<evidence type="ECO:0000256" key="1">
    <source>
        <dbReference type="SAM" id="SignalP"/>
    </source>
</evidence>
<evidence type="ECO:0000313" key="2">
    <source>
        <dbReference type="EMBL" id="APD50395.1"/>
    </source>
</evidence>
<protein>
    <submittedName>
        <fullName evidence="2">Uncharacterized protein</fullName>
    </submittedName>
</protein>
<organism evidence="2 3">
    <name type="scientific">Francisella hispaniensis FSC454</name>
    <dbReference type="NCBI Taxonomy" id="1088883"/>
    <lineage>
        <taxon>Bacteria</taxon>
        <taxon>Pseudomonadati</taxon>
        <taxon>Pseudomonadota</taxon>
        <taxon>Gammaproteobacteria</taxon>
        <taxon>Thiotrichales</taxon>
        <taxon>Francisellaceae</taxon>
        <taxon>Francisella</taxon>
    </lineage>
</organism>
<name>A0AAC9NNA7_9GAMM</name>
<evidence type="ECO:0000313" key="3">
    <source>
        <dbReference type="Proteomes" id="UP000182459"/>
    </source>
</evidence>
<feature type="chain" id="PRO_5042114092" evidence="1">
    <location>
        <begin position="20"/>
        <end position="80"/>
    </location>
</feature>
<feature type="signal peptide" evidence="1">
    <location>
        <begin position="1"/>
        <end position="19"/>
    </location>
</feature>
<gene>
    <name evidence="2" type="ORF">FSC454_04270</name>
</gene>
<dbReference type="KEGG" id="fhi:FSC454_04270"/>
<dbReference type="Proteomes" id="UP000182459">
    <property type="component" value="Chromosome"/>
</dbReference>
<dbReference type="AlphaFoldDB" id="A0AAC9NNA7"/>
<keyword evidence="3" id="KW-1185">Reference proteome</keyword>
<dbReference type="RefSeq" id="WP_066047258.1">
    <property type="nucleotide sequence ID" value="NZ_CP018093.1"/>
</dbReference>
<accession>A0AAC9NNA7</accession>
<proteinExistence type="predicted"/>
<sequence length="80" mass="9171">MKKINLFILLMVMFGSIYAADQQLTIDDLNCLQEQKHHGHIITCLPTKKPENCSTENYQKLKSTVQECSFKIRGTLRSAL</sequence>
<dbReference type="EMBL" id="CP018093">
    <property type="protein sequence ID" value="APD50395.1"/>
    <property type="molecule type" value="Genomic_DNA"/>
</dbReference>
<keyword evidence="1" id="KW-0732">Signal</keyword>
<reference evidence="2 3" key="1">
    <citation type="submission" date="2016-11" db="EMBL/GenBank/DDBJ databases">
        <authorList>
            <person name="Hagglund E."/>
            <person name="Bystrom M."/>
            <person name="Naslund J."/>
            <person name="Stenberg P."/>
            <person name="Sjodin A."/>
        </authorList>
    </citation>
    <scope>NUCLEOTIDE SEQUENCE [LARGE SCALE GENOMIC DNA]</scope>
    <source>
        <strain evidence="2 3">CCUG 58020</strain>
    </source>
</reference>